<accession>A0A1G6M777</accession>
<dbReference type="Proteomes" id="UP000199387">
    <property type="component" value="Unassembled WGS sequence"/>
</dbReference>
<evidence type="ECO:0000313" key="2">
    <source>
        <dbReference type="Proteomes" id="UP000199387"/>
    </source>
</evidence>
<sequence length="103" mass="11507">MGSMNRDPPPYSPEEEGSVHKWMIAVELILIVSEVKLHYPNEGFLTNGVGLIGWKSPRLMILRSDVGGVTPRGSGKRLGFLRSNRSLFLFRRGVRLLGNECDP</sequence>
<proteinExistence type="predicted"/>
<reference evidence="1 2" key="1">
    <citation type="submission" date="2016-10" db="EMBL/GenBank/DDBJ databases">
        <authorList>
            <person name="de Groot N.N."/>
        </authorList>
    </citation>
    <scope>NUCLEOTIDE SEQUENCE [LARGE SCALE GENOMIC DNA]</scope>
    <source>
        <strain evidence="1 2">DSM 45514</strain>
    </source>
</reference>
<organism evidence="1 2">
    <name type="scientific">Melghirimyces thermohalophilus</name>
    <dbReference type="NCBI Taxonomy" id="1236220"/>
    <lineage>
        <taxon>Bacteria</taxon>
        <taxon>Bacillati</taxon>
        <taxon>Bacillota</taxon>
        <taxon>Bacilli</taxon>
        <taxon>Bacillales</taxon>
        <taxon>Thermoactinomycetaceae</taxon>
        <taxon>Melghirimyces</taxon>
    </lineage>
</organism>
<gene>
    <name evidence="1" type="ORF">SAMN04488112_10940</name>
</gene>
<keyword evidence="2" id="KW-1185">Reference proteome</keyword>
<name>A0A1G6M777_9BACL</name>
<dbReference type="STRING" id="1236220.SAMN04488112_10940"/>
<evidence type="ECO:0000313" key="1">
    <source>
        <dbReference type="EMBL" id="SDC51291.1"/>
    </source>
</evidence>
<dbReference type="EMBL" id="FMZA01000009">
    <property type="protein sequence ID" value="SDC51291.1"/>
    <property type="molecule type" value="Genomic_DNA"/>
</dbReference>
<dbReference type="AlphaFoldDB" id="A0A1G6M777"/>
<protein>
    <submittedName>
        <fullName evidence="1">Uncharacterized protein</fullName>
    </submittedName>
</protein>